<evidence type="ECO:0000256" key="5">
    <source>
        <dbReference type="PROSITE-ProRule" id="PRU01240"/>
    </source>
</evidence>
<evidence type="ECO:0000256" key="3">
    <source>
        <dbReference type="ARBA" id="ARBA00022801"/>
    </source>
</evidence>
<keyword evidence="2 9" id="KW-0645">Protease</keyword>
<dbReference type="Gene3D" id="3.40.50.200">
    <property type="entry name" value="Peptidase S8/S53 domain"/>
    <property type="match status" value="1"/>
</dbReference>
<accession>I2GE21</accession>
<keyword evidence="6" id="KW-0732">Signal</keyword>
<dbReference type="InterPro" id="IPR015500">
    <property type="entry name" value="Peptidase_S8_subtilisin-rel"/>
</dbReference>
<dbReference type="PANTHER" id="PTHR43806">
    <property type="entry name" value="PEPTIDASE S8"/>
    <property type="match status" value="1"/>
</dbReference>
<dbReference type="PANTHER" id="PTHR43806:SF11">
    <property type="entry name" value="CEREVISIN-RELATED"/>
    <property type="match status" value="1"/>
</dbReference>
<dbReference type="EC" id="3.4.21.-" evidence="9"/>
<dbReference type="STRING" id="1185876.BN8_01120"/>
<organism evidence="9 10">
    <name type="scientific">Fibrisoma limi BUZ 3</name>
    <dbReference type="NCBI Taxonomy" id="1185876"/>
    <lineage>
        <taxon>Bacteria</taxon>
        <taxon>Pseudomonadati</taxon>
        <taxon>Bacteroidota</taxon>
        <taxon>Cytophagia</taxon>
        <taxon>Cytophagales</taxon>
        <taxon>Spirosomataceae</taxon>
        <taxon>Fibrisoma</taxon>
    </lineage>
</organism>
<evidence type="ECO:0000256" key="1">
    <source>
        <dbReference type="ARBA" id="ARBA00011073"/>
    </source>
</evidence>
<evidence type="ECO:0000259" key="8">
    <source>
        <dbReference type="Pfam" id="PF05922"/>
    </source>
</evidence>
<dbReference type="Proteomes" id="UP000009309">
    <property type="component" value="Unassembled WGS sequence"/>
</dbReference>
<sequence>MKLSFFKVLSTSAIALVFVWTNGCRPIDSSFDPSTIPTTIEGEYIVVYKKDPMAGARIDRTFQNLQKANRQFTNQFLTQFHVKSTAVQHVFSHALFGFAAKLTTEQVTALRQDPRIDYIAPNQASLPDVIEGEVTEKGAKAAAGQEVPWGINSVGGFVDCSNHPNVVYILDTGIDLDHPDLRIDVSRGYNVFTTGPDAQTLDDLNGHGTVVAGIIGAVNNSIGLVGVAAGVRVVPVKTKGKDNTSTVANTIAGLDFVTANARSGDVVNLSLGFAANQAADDAIVRMMSRGDIYAAAAAGNVENGNRDANKISPARVNTTNFYTISAHDQSGNFCGSFSCMGNPPIDFAAPGNRIKSTYYNGGYVNVYGGTTLCTAHASGILLVTKGKIYSRGTVKNDRDKTPDLIATRTPK</sequence>
<evidence type="ECO:0000256" key="2">
    <source>
        <dbReference type="ARBA" id="ARBA00022670"/>
    </source>
</evidence>
<feature type="domain" description="Inhibitor I9" evidence="8">
    <location>
        <begin position="44"/>
        <end position="123"/>
    </location>
</feature>
<dbReference type="InterPro" id="IPR023827">
    <property type="entry name" value="Peptidase_S8_Asp-AS"/>
</dbReference>
<keyword evidence="3 9" id="KW-0378">Hydrolase</keyword>
<dbReference type="GO" id="GO:0006508">
    <property type="term" value="P:proteolysis"/>
    <property type="evidence" value="ECO:0007669"/>
    <property type="project" value="UniProtKB-KW"/>
</dbReference>
<evidence type="ECO:0000256" key="6">
    <source>
        <dbReference type="SAM" id="SignalP"/>
    </source>
</evidence>
<dbReference type="SUPFAM" id="SSF52743">
    <property type="entry name" value="Subtilisin-like"/>
    <property type="match status" value="1"/>
</dbReference>
<evidence type="ECO:0000313" key="10">
    <source>
        <dbReference type="Proteomes" id="UP000009309"/>
    </source>
</evidence>
<feature type="chain" id="PRO_5013039705" evidence="6">
    <location>
        <begin position="16"/>
        <end position="411"/>
    </location>
</feature>
<dbReference type="InterPro" id="IPR036852">
    <property type="entry name" value="Peptidase_S8/S53_dom_sf"/>
</dbReference>
<feature type="signal peptide" evidence="6">
    <location>
        <begin position="1"/>
        <end position="15"/>
    </location>
</feature>
<dbReference type="GO" id="GO:0005615">
    <property type="term" value="C:extracellular space"/>
    <property type="evidence" value="ECO:0007669"/>
    <property type="project" value="TreeGrafter"/>
</dbReference>
<dbReference type="EMBL" id="CAIT01000005">
    <property type="protein sequence ID" value="CCH52146.1"/>
    <property type="molecule type" value="Genomic_DNA"/>
</dbReference>
<dbReference type="AlphaFoldDB" id="I2GE21"/>
<feature type="domain" description="Peptidase S8/S53" evidence="7">
    <location>
        <begin position="166"/>
        <end position="386"/>
    </location>
</feature>
<dbReference type="Gene3D" id="3.30.70.80">
    <property type="entry name" value="Peptidase S8 propeptide/proteinase inhibitor I9"/>
    <property type="match status" value="1"/>
</dbReference>
<dbReference type="OrthoDB" id="9798386at2"/>
<dbReference type="InterPro" id="IPR010259">
    <property type="entry name" value="S8pro/Inhibitor_I9"/>
</dbReference>
<reference evidence="9 10" key="1">
    <citation type="journal article" date="2012" name="J. Bacteriol.">
        <title>Genome Sequence of the Filamentous Bacterium Fibrisoma limi BUZ 3T.</title>
        <authorList>
            <person name="Filippini M."/>
            <person name="Qi W."/>
            <person name="Jaenicke S."/>
            <person name="Goesmann A."/>
            <person name="Smits T.H."/>
            <person name="Bagheri H.C."/>
        </authorList>
    </citation>
    <scope>NUCLEOTIDE SEQUENCE [LARGE SCALE GENOMIC DNA]</scope>
    <source>
        <strain evidence="10">BUZ 3T</strain>
    </source>
</reference>
<dbReference type="GO" id="GO:0004252">
    <property type="term" value="F:serine-type endopeptidase activity"/>
    <property type="evidence" value="ECO:0007669"/>
    <property type="project" value="InterPro"/>
</dbReference>
<gene>
    <name evidence="9" type="primary">proA1</name>
    <name evidence="9" type="ORF">BN8_01120</name>
</gene>
<dbReference type="PROSITE" id="PS00136">
    <property type="entry name" value="SUBTILASE_ASP"/>
    <property type="match status" value="1"/>
</dbReference>
<dbReference type="InterPro" id="IPR022398">
    <property type="entry name" value="Peptidase_S8_His-AS"/>
</dbReference>
<comment type="caution">
    <text evidence="9">The sequence shown here is derived from an EMBL/GenBank/DDBJ whole genome shotgun (WGS) entry which is preliminary data.</text>
</comment>
<keyword evidence="4" id="KW-0720">Serine protease</keyword>
<dbReference type="Pfam" id="PF00082">
    <property type="entry name" value="Peptidase_S8"/>
    <property type="match status" value="1"/>
</dbReference>
<comment type="similarity">
    <text evidence="1 5">Belongs to the peptidase S8 family.</text>
</comment>
<evidence type="ECO:0000256" key="4">
    <source>
        <dbReference type="ARBA" id="ARBA00022825"/>
    </source>
</evidence>
<dbReference type="PRINTS" id="PR00723">
    <property type="entry name" value="SUBTILISIN"/>
</dbReference>
<dbReference type="eggNOG" id="COG1404">
    <property type="taxonomic scope" value="Bacteria"/>
</dbReference>
<dbReference type="InterPro" id="IPR037045">
    <property type="entry name" value="S8pro/Inhibitor_I9_sf"/>
</dbReference>
<dbReference type="RefSeq" id="WP_009280730.1">
    <property type="nucleotide sequence ID" value="NZ_CAIT01000005.1"/>
</dbReference>
<dbReference type="SUPFAM" id="SSF54897">
    <property type="entry name" value="Protease propeptides/inhibitors"/>
    <property type="match status" value="1"/>
</dbReference>
<dbReference type="InterPro" id="IPR000209">
    <property type="entry name" value="Peptidase_S8/S53_dom"/>
</dbReference>
<protein>
    <submittedName>
        <fullName evidence="9">Alkaline serine exoprotease A</fullName>
        <ecNumber evidence="9">3.4.21.-</ecNumber>
    </submittedName>
</protein>
<dbReference type="Pfam" id="PF05922">
    <property type="entry name" value="Inhibitor_I9"/>
    <property type="match status" value="1"/>
</dbReference>
<name>I2GE21_9BACT</name>
<comment type="caution">
    <text evidence="5">Lacks conserved residue(s) required for the propagation of feature annotation.</text>
</comment>
<dbReference type="PROSITE" id="PS51892">
    <property type="entry name" value="SUBTILASE"/>
    <property type="match status" value="1"/>
</dbReference>
<dbReference type="PROSITE" id="PS00137">
    <property type="entry name" value="SUBTILASE_HIS"/>
    <property type="match status" value="1"/>
</dbReference>
<evidence type="ECO:0000313" key="9">
    <source>
        <dbReference type="EMBL" id="CCH52146.1"/>
    </source>
</evidence>
<evidence type="ECO:0000259" key="7">
    <source>
        <dbReference type="Pfam" id="PF00082"/>
    </source>
</evidence>
<proteinExistence type="inferred from homology"/>
<keyword evidence="10" id="KW-1185">Reference proteome</keyword>
<dbReference type="InterPro" id="IPR050131">
    <property type="entry name" value="Peptidase_S8_subtilisin-like"/>
</dbReference>